<gene>
    <name evidence="2" type="ORF">CALVIDRAFT_602373</name>
</gene>
<keyword evidence="1" id="KW-0732">Signal</keyword>
<evidence type="ECO:0000313" key="3">
    <source>
        <dbReference type="Proteomes" id="UP000076738"/>
    </source>
</evidence>
<feature type="signal peptide" evidence="1">
    <location>
        <begin position="1"/>
        <end position="20"/>
    </location>
</feature>
<reference evidence="2 3" key="1">
    <citation type="journal article" date="2016" name="Mol. Biol. Evol.">
        <title>Comparative Genomics of Early-Diverging Mushroom-Forming Fungi Provides Insights into the Origins of Lignocellulose Decay Capabilities.</title>
        <authorList>
            <person name="Nagy L.G."/>
            <person name="Riley R."/>
            <person name="Tritt A."/>
            <person name="Adam C."/>
            <person name="Daum C."/>
            <person name="Floudas D."/>
            <person name="Sun H."/>
            <person name="Yadav J.S."/>
            <person name="Pangilinan J."/>
            <person name="Larsson K.H."/>
            <person name="Matsuura K."/>
            <person name="Barry K."/>
            <person name="Labutti K."/>
            <person name="Kuo R."/>
            <person name="Ohm R.A."/>
            <person name="Bhattacharya S.S."/>
            <person name="Shirouzu T."/>
            <person name="Yoshinaga Y."/>
            <person name="Martin F.M."/>
            <person name="Grigoriev I.V."/>
            <person name="Hibbett D.S."/>
        </authorList>
    </citation>
    <scope>NUCLEOTIDE SEQUENCE [LARGE SCALE GENOMIC DNA]</scope>
    <source>
        <strain evidence="2 3">TUFC12733</strain>
    </source>
</reference>
<name>A0A167H4V8_CALVF</name>
<dbReference type="AlphaFoldDB" id="A0A167H4V8"/>
<evidence type="ECO:0000256" key="1">
    <source>
        <dbReference type="SAM" id="SignalP"/>
    </source>
</evidence>
<dbReference type="EMBL" id="KV417326">
    <property type="protein sequence ID" value="KZO91234.1"/>
    <property type="molecule type" value="Genomic_DNA"/>
</dbReference>
<dbReference type="Proteomes" id="UP000076738">
    <property type="component" value="Unassembled WGS sequence"/>
</dbReference>
<feature type="chain" id="PRO_5007887396" evidence="1">
    <location>
        <begin position="21"/>
        <end position="52"/>
    </location>
</feature>
<sequence length="52" mass="5552">MNPNALFTVLFVLMLSGASALVVDHEARNVQIEPVAGRGVTCGSRCPNPDRK</sequence>
<evidence type="ECO:0000313" key="2">
    <source>
        <dbReference type="EMBL" id="KZO91234.1"/>
    </source>
</evidence>
<proteinExistence type="predicted"/>
<protein>
    <submittedName>
        <fullName evidence="2">Uncharacterized protein</fullName>
    </submittedName>
</protein>
<organism evidence="2 3">
    <name type="scientific">Calocera viscosa (strain TUFC12733)</name>
    <dbReference type="NCBI Taxonomy" id="1330018"/>
    <lineage>
        <taxon>Eukaryota</taxon>
        <taxon>Fungi</taxon>
        <taxon>Dikarya</taxon>
        <taxon>Basidiomycota</taxon>
        <taxon>Agaricomycotina</taxon>
        <taxon>Dacrymycetes</taxon>
        <taxon>Dacrymycetales</taxon>
        <taxon>Dacrymycetaceae</taxon>
        <taxon>Calocera</taxon>
    </lineage>
</organism>
<keyword evidence="3" id="KW-1185">Reference proteome</keyword>
<accession>A0A167H4V8</accession>